<dbReference type="OrthoDB" id="2737584at2"/>
<dbReference type="InterPro" id="IPR019676">
    <property type="entry name" value="DUF2529"/>
</dbReference>
<gene>
    <name evidence="2" type="ORF">A6K76_02880</name>
</gene>
<sequence length="188" mass="20917">MFKMLTTQLTGLYQRVLQTEEEQIEDAARLLAQAAIGEGNVYFACFGELQAVEHNAFLSAAPFTKLARYTKDVQLTDADRVCIFTPTADNEEAITLAHYCNDHFIPFAVVASEKASDDNVLSDLAYVYISLKVRGGLLPHPTDLSKRVVMPHLLAALFVYEAMKLSYDEMVEDDDDFGEDHTPASPFA</sequence>
<keyword evidence="3" id="KW-1185">Reference proteome</keyword>
<feature type="domain" description="DUF2529" evidence="1">
    <location>
        <begin position="1"/>
        <end position="170"/>
    </location>
</feature>
<dbReference type="Gene3D" id="3.40.50.10490">
    <property type="entry name" value="Glucose-6-phosphate isomerase like protein, domain 1"/>
    <property type="match status" value="1"/>
</dbReference>
<organism evidence="2 3">
    <name type="scientific">Caryophanon latum</name>
    <dbReference type="NCBI Taxonomy" id="33977"/>
    <lineage>
        <taxon>Bacteria</taxon>
        <taxon>Bacillati</taxon>
        <taxon>Bacillota</taxon>
        <taxon>Bacilli</taxon>
        <taxon>Bacillales</taxon>
        <taxon>Caryophanaceae</taxon>
        <taxon>Caryophanon</taxon>
    </lineage>
</organism>
<name>A0A1C0YDH9_9BACL</name>
<dbReference type="Proteomes" id="UP000093482">
    <property type="component" value="Unassembled WGS sequence"/>
</dbReference>
<dbReference type="AlphaFoldDB" id="A0A1C0YDH9"/>
<comment type="caution">
    <text evidence="2">The sequence shown here is derived from an EMBL/GenBank/DDBJ whole genome shotgun (WGS) entry which is preliminary data.</text>
</comment>
<dbReference type="RefSeq" id="WP_066466342.1">
    <property type="nucleotide sequence ID" value="NZ_MATO01000067.1"/>
</dbReference>
<evidence type="ECO:0000313" key="2">
    <source>
        <dbReference type="EMBL" id="OCS85238.1"/>
    </source>
</evidence>
<dbReference type="EMBL" id="MATO01000067">
    <property type="protein sequence ID" value="OCS85238.1"/>
    <property type="molecule type" value="Genomic_DNA"/>
</dbReference>
<reference evidence="2 3" key="1">
    <citation type="submission" date="2016-07" db="EMBL/GenBank/DDBJ databases">
        <title>Caryophanon latum genome sequencing.</title>
        <authorList>
            <person name="Verma A."/>
            <person name="Pal Y."/>
            <person name="Krishnamurthi S."/>
        </authorList>
    </citation>
    <scope>NUCLEOTIDE SEQUENCE [LARGE SCALE GENOMIC DNA]</scope>
    <source>
        <strain evidence="2 3">DSM 14151</strain>
    </source>
</reference>
<accession>A0A1C0YDH9</accession>
<evidence type="ECO:0000313" key="3">
    <source>
        <dbReference type="Proteomes" id="UP000093482"/>
    </source>
</evidence>
<evidence type="ECO:0000259" key="1">
    <source>
        <dbReference type="Pfam" id="PF10740"/>
    </source>
</evidence>
<proteinExistence type="predicted"/>
<dbReference type="Pfam" id="PF10740">
    <property type="entry name" value="DUF2529"/>
    <property type="match status" value="1"/>
</dbReference>
<protein>
    <recommendedName>
        <fullName evidence="1">DUF2529 domain-containing protein</fullName>
    </recommendedName>
</protein>